<feature type="region of interest" description="Disordered" evidence="1">
    <location>
        <begin position="1"/>
        <end position="27"/>
    </location>
</feature>
<sequence length="135" mass="14069">MPRPVGTAAAPTTAIKRPCPSTKATGAVAQPLKQVKKMTKKGDHTRATIHNVSYPSIAEVSVGTLPDFPPPTADQMATIQPMTQPVDVVDPQLDAAVIGLELGAILVEAVADSTVVAPLSNPKTITPPFILDKEV</sequence>
<comment type="caution">
    <text evidence="2">The sequence shown here is derived from an EMBL/GenBank/DDBJ whole genome shotgun (WGS) entry which is preliminary data.</text>
</comment>
<protein>
    <submittedName>
        <fullName evidence="2">Uncharacterized protein</fullName>
    </submittedName>
</protein>
<evidence type="ECO:0000313" key="2">
    <source>
        <dbReference type="EMBL" id="RXH75398.1"/>
    </source>
</evidence>
<evidence type="ECO:0000313" key="3">
    <source>
        <dbReference type="Proteomes" id="UP000290289"/>
    </source>
</evidence>
<dbReference type="EMBL" id="RDQH01000341">
    <property type="protein sequence ID" value="RXH75398.1"/>
    <property type="molecule type" value="Genomic_DNA"/>
</dbReference>
<keyword evidence="3" id="KW-1185">Reference proteome</keyword>
<dbReference type="AlphaFoldDB" id="A0A498HUX0"/>
<reference evidence="2 3" key="1">
    <citation type="submission" date="2018-10" db="EMBL/GenBank/DDBJ databases">
        <title>A high-quality apple genome assembly.</title>
        <authorList>
            <person name="Hu J."/>
        </authorList>
    </citation>
    <scope>NUCLEOTIDE SEQUENCE [LARGE SCALE GENOMIC DNA]</scope>
    <source>
        <strain evidence="3">cv. HFTH1</strain>
        <tissue evidence="2">Young leaf</tissue>
    </source>
</reference>
<proteinExistence type="predicted"/>
<gene>
    <name evidence="2" type="ORF">DVH24_030119</name>
</gene>
<dbReference type="Proteomes" id="UP000290289">
    <property type="component" value="Chromosome 15"/>
</dbReference>
<accession>A0A498HUX0</accession>
<organism evidence="2 3">
    <name type="scientific">Malus domestica</name>
    <name type="common">Apple</name>
    <name type="synonym">Pyrus malus</name>
    <dbReference type="NCBI Taxonomy" id="3750"/>
    <lineage>
        <taxon>Eukaryota</taxon>
        <taxon>Viridiplantae</taxon>
        <taxon>Streptophyta</taxon>
        <taxon>Embryophyta</taxon>
        <taxon>Tracheophyta</taxon>
        <taxon>Spermatophyta</taxon>
        <taxon>Magnoliopsida</taxon>
        <taxon>eudicotyledons</taxon>
        <taxon>Gunneridae</taxon>
        <taxon>Pentapetalae</taxon>
        <taxon>rosids</taxon>
        <taxon>fabids</taxon>
        <taxon>Rosales</taxon>
        <taxon>Rosaceae</taxon>
        <taxon>Amygdaloideae</taxon>
        <taxon>Maleae</taxon>
        <taxon>Malus</taxon>
    </lineage>
</organism>
<name>A0A498HUX0_MALDO</name>
<evidence type="ECO:0000256" key="1">
    <source>
        <dbReference type="SAM" id="MobiDB-lite"/>
    </source>
</evidence>